<organism evidence="3 4">
    <name type="scientific">Trifolium pratense</name>
    <name type="common">Red clover</name>
    <dbReference type="NCBI Taxonomy" id="57577"/>
    <lineage>
        <taxon>Eukaryota</taxon>
        <taxon>Viridiplantae</taxon>
        <taxon>Streptophyta</taxon>
        <taxon>Embryophyta</taxon>
        <taxon>Tracheophyta</taxon>
        <taxon>Spermatophyta</taxon>
        <taxon>Magnoliopsida</taxon>
        <taxon>eudicotyledons</taxon>
        <taxon>Gunneridae</taxon>
        <taxon>Pentapetalae</taxon>
        <taxon>rosids</taxon>
        <taxon>fabids</taxon>
        <taxon>Fabales</taxon>
        <taxon>Fabaceae</taxon>
        <taxon>Papilionoideae</taxon>
        <taxon>50 kb inversion clade</taxon>
        <taxon>NPAAA clade</taxon>
        <taxon>Hologalegina</taxon>
        <taxon>IRL clade</taxon>
        <taxon>Trifolieae</taxon>
        <taxon>Trifolium</taxon>
    </lineage>
</organism>
<evidence type="ECO:0000313" key="4">
    <source>
        <dbReference type="Proteomes" id="UP000236291"/>
    </source>
</evidence>
<reference evidence="3 4" key="2">
    <citation type="journal article" date="2017" name="Front. Plant Sci.">
        <title>Gene Classification and Mining of Molecular Markers Useful in Red Clover (Trifolium pratense) Breeding.</title>
        <authorList>
            <person name="Istvanek J."/>
            <person name="Dluhosova J."/>
            <person name="Dluhos P."/>
            <person name="Patkova L."/>
            <person name="Nedelnik J."/>
            <person name="Repkova J."/>
        </authorList>
    </citation>
    <scope>NUCLEOTIDE SEQUENCE [LARGE SCALE GENOMIC DNA]</scope>
    <source>
        <strain evidence="4">cv. Tatra</strain>
        <tissue evidence="3">Young leaves</tissue>
    </source>
</reference>
<proteinExistence type="predicted"/>
<dbReference type="SUPFAM" id="SSF52540">
    <property type="entry name" value="P-loop containing nucleoside triphosphate hydrolases"/>
    <property type="match status" value="1"/>
</dbReference>
<evidence type="ECO:0000256" key="1">
    <source>
        <dbReference type="SAM" id="MobiDB-lite"/>
    </source>
</evidence>
<dbReference type="GO" id="GO:0005524">
    <property type="term" value="F:ATP binding"/>
    <property type="evidence" value="ECO:0007669"/>
    <property type="project" value="UniProtKB-KW"/>
</dbReference>
<evidence type="ECO:0000313" key="3">
    <source>
        <dbReference type="EMBL" id="PNX82618.1"/>
    </source>
</evidence>
<dbReference type="AlphaFoldDB" id="A0A2K3LVQ6"/>
<keyword evidence="2" id="KW-0732">Signal</keyword>
<evidence type="ECO:0000256" key="2">
    <source>
        <dbReference type="SAM" id="SignalP"/>
    </source>
</evidence>
<reference evidence="3 4" key="1">
    <citation type="journal article" date="2014" name="Am. J. Bot.">
        <title>Genome assembly and annotation for red clover (Trifolium pratense; Fabaceae).</title>
        <authorList>
            <person name="Istvanek J."/>
            <person name="Jaros M."/>
            <person name="Krenek A."/>
            <person name="Repkova J."/>
        </authorList>
    </citation>
    <scope>NUCLEOTIDE SEQUENCE [LARGE SCALE GENOMIC DNA]</scope>
    <source>
        <strain evidence="4">cv. Tatra</strain>
        <tissue evidence="3">Young leaves</tissue>
    </source>
</reference>
<gene>
    <name evidence="3" type="ORF">L195_g038648</name>
</gene>
<dbReference type="Gene3D" id="3.40.50.300">
    <property type="entry name" value="P-loop containing nucleotide triphosphate hydrolases"/>
    <property type="match status" value="1"/>
</dbReference>
<dbReference type="EMBL" id="ASHM01042391">
    <property type="protein sequence ID" value="PNX82618.1"/>
    <property type="molecule type" value="Genomic_DNA"/>
</dbReference>
<dbReference type="Proteomes" id="UP000236291">
    <property type="component" value="Unassembled WGS sequence"/>
</dbReference>
<keyword evidence="3" id="KW-0067">ATP-binding</keyword>
<feature type="signal peptide" evidence="2">
    <location>
        <begin position="1"/>
        <end position="19"/>
    </location>
</feature>
<comment type="caution">
    <text evidence="3">The sequence shown here is derived from an EMBL/GenBank/DDBJ whole genome shotgun (WGS) entry which is preliminary data.</text>
</comment>
<name>A0A2K3LVQ6_TRIPR</name>
<feature type="chain" id="PRO_5014472022" evidence="2">
    <location>
        <begin position="20"/>
        <end position="62"/>
    </location>
</feature>
<accession>A0A2K3LVQ6</accession>
<sequence length="62" mass="6681">MASLIIIIIVCLLNSVVNKLQRVVIARALLKNAPSLILDEATSASDTASEGLIRDTQRFDEG</sequence>
<feature type="region of interest" description="Disordered" evidence="1">
    <location>
        <begin position="42"/>
        <end position="62"/>
    </location>
</feature>
<protein>
    <submittedName>
        <fullName evidence="3">ABC transporter ATP-binding protein</fullName>
    </submittedName>
</protein>
<keyword evidence="3" id="KW-0547">Nucleotide-binding</keyword>
<dbReference type="InterPro" id="IPR027417">
    <property type="entry name" value="P-loop_NTPase"/>
</dbReference>
<feature type="compositionally biased region" description="Basic and acidic residues" evidence="1">
    <location>
        <begin position="52"/>
        <end position="62"/>
    </location>
</feature>